<dbReference type="EMBL" id="ABLOMU010000028">
    <property type="protein sequence ID" value="EKT4441951.1"/>
    <property type="molecule type" value="Genomic_DNA"/>
</dbReference>
<evidence type="ECO:0008006" key="4">
    <source>
        <dbReference type="Google" id="ProtNLM"/>
    </source>
</evidence>
<evidence type="ECO:0000256" key="1">
    <source>
        <dbReference type="SAM" id="SignalP"/>
    </source>
</evidence>
<proteinExistence type="predicted"/>
<feature type="signal peptide" evidence="1">
    <location>
        <begin position="1"/>
        <end position="24"/>
    </location>
</feature>
<sequence length="159" mass="17207">MDPGRRWCAVVTLVFILGACSSSSKEVGTVGTASACKFRGNQVGAETCMTTMSALLSQPEKFDGRLVSFHAWIDQVNGAILLFPSRDELDARDSFSSLVAYPESSPDAFQEIPSVEGGEEKYMRVTGTFRWNRDGAPRAPSAPVDVDRMGLMEGVHLGL</sequence>
<protein>
    <recommendedName>
        <fullName evidence="4">Lipoprotein</fullName>
    </recommendedName>
</protein>
<evidence type="ECO:0000313" key="2">
    <source>
        <dbReference type="EMBL" id="EKT4441951.1"/>
    </source>
</evidence>
<organism evidence="2 3">
    <name type="scientific">Stenotrophomonas maltophilia</name>
    <name type="common">Pseudomonas maltophilia</name>
    <name type="synonym">Xanthomonas maltophilia</name>
    <dbReference type="NCBI Taxonomy" id="40324"/>
    <lineage>
        <taxon>Bacteria</taxon>
        <taxon>Pseudomonadati</taxon>
        <taxon>Pseudomonadota</taxon>
        <taxon>Gammaproteobacteria</taxon>
        <taxon>Lysobacterales</taxon>
        <taxon>Lysobacteraceae</taxon>
        <taxon>Stenotrophomonas</taxon>
        <taxon>Stenotrophomonas maltophilia group</taxon>
    </lineage>
</organism>
<comment type="caution">
    <text evidence="2">The sequence shown here is derived from an EMBL/GenBank/DDBJ whole genome shotgun (WGS) entry which is preliminary data.</text>
</comment>
<evidence type="ECO:0000313" key="3">
    <source>
        <dbReference type="Proteomes" id="UP001214521"/>
    </source>
</evidence>
<dbReference type="RefSeq" id="WP_164158010.1">
    <property type="nucleotide sequence ID" value="NZ_JBFCWN010000003.1"/>
</dbReference>
<feature type="chain" id="PRO_5042609431" description="Lipoprotein" evidence="1">
    <location>
        <begin position="25"/>
        <end position="159"/>
    </location>
</feature>
<name>A0AAI9CC37_STEMA</name>
<accession>A0AAI9CC37</accession>
<dbReference type="Proteomes" id="UP001214521">
    <property type="component" value="Unassembled WGS sequence"/>
</dbReference>
<dbReference type="PROSITE" id="PS51257">
    <property type="entry name" value="PROKAR_LIPOPROTEIN"/>
    <property type="match status" value="1"/>
</dbReference>
<reference evidence="2" key="1">
    <citation type="submission" date="2022-07" db="EMBL/GenBank/DDBJ databases">
        <authorList>
            <consortium name="Clinical and Environmental Microbiology Branch: Whole genome sequencing antimicrobial resistance pathogens in the healthcare setting"/>
        </authorList>
    </citation>
    <scope>NUCLEOTIDE SEQUENCE</scope>
    <source>
        <strain evidence="2">Stenotrophomonas_maltophilia_2021CK-00905</strain>
    </source>
</reference>
<keyword evidence="1" id="KW-0732">Signal</keyword>
<gene>
    <name evidence="2" type="ORF">QEK83_002618</name>
</gene>
<dbReference type="AlphaFoldDB" id="A0AAI9CC37"/>